<dbReference type="PROSITE" id="PS51208">
    <property type="entry name" value="AUTOTRANSPORTER"/>
    <property type="match status" value="1"/>
</dbReference>
<evidence type="ECO:0000313" key="3">
    <source>
        <dbReference type="EMBL" id="QNM15070.1"/>
    </source>
</evidence>
<dbReference type="Gene3D" id="2.40.128.130">
    <property type="entry name" value="Autotransporter beta-domain"/>
    <property type="match status" value="1"/>
</dbReference>
<gene>
    <name evidence="3" type="ORF">H9Q81_09160</name>
</gene>
<feature type="coiled-coil region" evidence="1">
    <location>
        <begin position="990"/>
        <end position="1024"/>
    </location>
</feature>
<sequence>MRNKIILWSFILSALAYSNSDNPSKRYLSPTSNYEKIFFTELETRDNERREELYSNILRVIDMKNNDKGEYKPLTSGSEFDNLEAGKLKLIPIRQLPSKSKTEKYKKGNENGIYPVTSILKNGNKNLKYSDLNITREYTSKELYFGNGNKIKDLKILTTDEFDKTRKELVKDEKIKYEIAGIYNDVGGYGNITDSVIGDLDTKDLTSNKLGITLKDYQTNMKGKSYDEQLKYLKGKLEVKHPDKQFVIENNKIYSKFKNRHNEDEKWEVLWKMKEVSAYDPYTNKEIEEPYPKYKRPADDYFVKTFPEFYTIDKKTNTATLKSKYFDIDAKNNIGTPKKQYFRYDTRIINGKETIVGEVHIDKEAAVYFKDLLLSTVFVYDEFKEDTRGEIIYTKDGDIFIQDKANYDKDNLSLALGWSSPKVLQTIIEENKDGNSSNIVGKYFKDKNTMDKKDFEEKWVKPFEQGGVFEQDLKKFVSETNDKNIELSKKEKLKKEYSDIVDNIKNNEKMPTDFYEYMFAGSDENRKKYKASKSAEVQKLLDQYDVENGKLEKVRKEIDELEKQKEEIAKKYHFSKSWTATDDEKKWIDYIVNGNSLSLLKNGKTVSLYENGRVEGTIDLGKGLNELVIISGGIEALITKIILAPTASLKNINLVKIGKQVGDRTSTTGKTTLALDIDENIKNNKGEIAGHALYNSDKDIIFINGETQVNENRNDFSIELMTSKIGKDSKIDIGRPLKYKAPGVLYGSKPIEEYKLTFIPDSITDNIVESEKENNILEVKKKKSLKRLTDSQNDVYRSILNSGQIGFLSDTLSTINKKTNFTSFEEEKQNKKRVQLAEYLLTSNKNNEQKLLKDISEFNYEPEQIKEMLKSVEKLKKSQEYKEESNKIDRLSELKKVNLNIKNYDKIKELYKNENYVDNGKKTEDIKNDLLAIYKQGRDIFDSSIGNLQKQLDSYKLEEAENVYKKISEIKNTLDDIEYKATSRYTDPDAKTVVDLVKELKDKNEELDKALDELDNILNSQNTREVIENRLIKRLERYDEFVHLFGKLYYTPKQEEALNEFKTLVNQLYEKNIYSHINKIAKNEIDVFSTVVYNSSYDFEKADGQARGGALSGRFSHGNFKGNIYTAYGMYENKIGDKNTLGFLVGGGTSNHKEIKNDTLKELTTTSKIKGTRAYLGGYNRNILGKGFTWTNGIGMQYSKYDVDRDFKNNYQQEKYKGKVNVVAGNIYTSLDYVYKINETLDMKLRTGLSYTIVNQGKVKEDKKPLALDVDSKNFNYLDGQIGIGLTKKIYGRSTVSSLSGEVSSIYGITGYENDDLVGNIVGSSYKFNIKGNSYRKDAIKINLDYNVEDNLGFSYGIEGNYIKNSEEDNISIGIKGGYKF</sequence>
<evidence type="ECO:0000313" key="4">
    <source>
        <dbReference type="Proteomes" id="UP000515913"/>
    </source>
</evidence>
<dbReference type="Proteomes" id="UP000515913">
    <property type="component" value="Chromosome"/>
</dbReference>
<dbReference type="EMBL" id="CP060637">
    <property type="protein sequence ID" value="QNM15070.1"/>
    <property type="molecule type" value="Genomic_DNA"/>
</dbReference>
<dbReference type="KEGG" id="fho:H9Q81_09160"/>
<keyword evidence="4" id="KW-1185">Reference proteome</keyword>
<feature type="coiled-coil region" evidence="1">
    <location>
        <begin position="537"/>
        <end position="571"/>
    </location>
</feature>
<protein>
    <submittedName>
        <fullName evidence="3">Autotransporter domain-containing protein</fullName>
    </submittedName>
</protein>
<evidence type="ECO:0000256" key="1">
    <source>
        <dbReference type="SAM" id="Coils"/>
    </source>
</evidence>
<organism evidence="3 4">
    <name type="scientific">Fusobacterium hominis</name>
    <dbReference type="NCBI Taxonomy" id="2764326"/>
    <lineage>
        <taxon>Bacteria</taxon>
        <taxon>Fusobacteriati</taxon>
        <taxon>Fusobacteriota</taxon>
        <taxon>Fusobacteriia</taxon>
        <taxon>Fusobacteriales</taxon>
        <taxon>Fusobacteriaceae</taxon>
        <taxon>Fusobacterium</taxon>
    </lineage>
</organism>
<dbReference type="Pfam" id="PF03797">
    <property type="entry name" value="Autotransporter"/>
    <property type="match status" value="1"/>
</dbReference>
<dbReference type="RefSeq" id="WP_187422824.1">
    <property type="nucleotide sequence ID" value="NZ_CP060637.1"/>
</dbReference>
<proteinExistence type="predicted"/>
<dbReference type="InterPro" id="IPR036709">
    <property type="entry name" value="Autotransporte_beta_dom_sf"/>
</dbReference>
<reference evidence="3 4" key="1">
    <citation type="submission" date="2020-08" db="EMBL/GenBank/DDBJ databases">
        <authorList>
            <person name="Liu C."/>
            <person name="Sun Q."/>
        </authorList>
    </citation>
    <scope>NUCLEOTIDE SEQUENCE [LARGE SCALE GENOMIC DNA]</scope>
    <source>
        <strain evidence="3 4">NSJ-57</strain>
    </source>
</reference>
<dbReference type="InterPro" id="IPR005546">
    <property type="entry name" value="Autotransporte_beta"/>
</dbReference>
<evidence type="ECO:0000259" key="2">
    <source>
        <dbReference type="PROSITE" id="PS51208"/>
    </source>
</evidence>
<keyword evidence="1" id="KW-0175">Coiled coil</keyword>
<feature type="domain" description="Autotransporter" evidence="2">
    <location>
        <begin position="1099"/>
        <end position="1381"/>
    </location>
</feature>
<accession>A0A7G9GW88</accession>
<dbReference type="SUPFAM" id="SSF103515">
    <property type="entry name" value="Autotransporter"/>
    <property type="match status" value="1"/>
</dbReference>
<name>A0A7G9GW88_9FUSO</name>